<evidence type="ECO:0000313" key="2">
    <source>
        <dbReference type="Proteomes" id="UP000318571"/>
    </source>
</evidence>
<keyword evidence="2" id="KW-1185">Reference proteome</keyword>
<reference evidence="1 2" key="1">
    <citation type="journal article" date="2018" name="Nat. Ecol. Evol.">
        <title>Genomic signatures of mitonuclear coevolution across populations of Tigriopus californicus.</title>
        <authorList>
            <person name="Barreto F.S."/>
            <person name="Watson E.T."/>
            <person name="Lima T.G."/>
            <person name="Willett C.S."/>
            <person name="Edmands S."/>
            <person name="Li W."/>
            <person name="Burton R.S."/>
        </authorList>
    </citation>
    <scope>NUCLEOTIDE SEQUENCE [LARGE SCALE GENOMIC DNA]</scope>
    <source>
        <strain evidence="1 2">San Diego</strain>
    </source>
</reference>
<gene>
    <name evidence="1" type="ORF">TCAL_14693</name>
</gene>
<name>A0A553NNU6_TIGCA</name>
<accession>A0A553NNU6</accession>
<dbReference type="AlphaFoldDB" id="A0A553NNU6"/>
<evidence type="ECO:0000313" key="1">
    <source>
        <dbReference type="EMBL" id="TRY67104.1"/>
    </source>
</evidence>
<comment type="caution">
    <text evidence="1">The sequence shown here is derived from an EMBL/GenBank/DDBJ whole genome shotgun (WGS) entry which is preliminary data.</text>
</comment>
<organism evidence="1 2">
    <name type="scientific">Tigriopus californicus</name>
    <name type="common">Marine copepod</name>
    <dbReference type="NCBI Taxonomy" id="6832"/>
    <lineage>
        <taxon>Eukaryota</taxon>
        <taxon>Metazoa</taxon>
        <taxon>Ecdysozoa</taxon>
        <taxon>Arthropoda</taxon>
        <taxon>Crustacea</taxon>
        <taxon>Multicrustacea</taxon>
        <taxon>Hexanauplia</taxon>
        <taxon>Copepoda</taxon>
        <taxon>Harpacticoida</taxon>
        <taxon>Harpacticidae</taxon>
        <taxon>Tigriopus</taxon>
    </lineage>
</organism>
<proteinExistence type="predicted"/>
<dbReference type="Proteomes" id="UP000318571">
    <property type="component" value="Chromosome 4"/>
</dbReference>
<sequence>MSMALCGGLESAKMQLPGMSTQLNPGYLQDRKEHNTEKYQRCNLLKVSPPETFAPMYLFAGQCRSWVEQKCGDQTGYQRLFMEAVHQKNSLVGSGYLDRSTFIIAHLVCVGLISISEGFRLLNPFFNHFIQQLTSLTEEQIGAEMVT</sequence>
<protein>
    <submittedName>
        <fullName evidence="1">Uncharacterized protein</fullName>
    </submittedName>
</protein>
<dbReference type="EMBL" id="VCGU01000011">
    <property type="protein sequence ID" value="TRY67104.1"/>
    <property type="molecule type" value="Genomic_DNA"/>
</dbReference>